<dbReference type="PANTHER" id="PTHR21325">
    <property type="entry name" value="PHOSPHOLIPASE B, PLB1"/>
    <property type="match status" value="1"/>
</dbReference>
<gene>
    <name evidence="1" type="ORF">QYT958_LOCUS45002</name>
</gene>
<sequence length="44" mass="4774">MPTQANMLADRMITALGAAKFASDWKLVTFFIGGNDLCSYCKAT</sequence>
<name>A0A822EKA3_9BILA</name>
<accession>A0A822EKA3</accession>
<dbReference type="InterPro" id="IPR038885">
    <property type="entry name" value="PLB1"/>
</dbReference>
<evidence type="ECO:0000313" key="2">
    <source>
        <dbReference type="Proteomes" id="UP000663848"/>
    </source>
</evidence>
<evidence type="ECO:0000313" key="1">
    <source>
        <dbReference type="EMBL" id="CAF5103948.1"/>
    </source>
</evidence>
<feature type="non-terminal residue" evidence="1">
    <location>
        <position position="44"/>
    </location>
</feature>
<dbReference type="GO" id="GO:0006644">
    <property type="term" value="P:phospholipid metabolic process"/>
    <property type="evidence" value="ECO:0007669"/>
    <property type="project" value="TreeGrafter"/>
</dbReference>
<reference evidence="1" key="1">
    <citation type="submission" date="2021-02" db="EMBL/GenBank/DDBJ databases">
        <authorList>
            <person name="Nowell W R."/>
        </authorList>
    </citation>
    <scope>NUCLEOTIDE SEQUENCE</scope>
</reference>
<dbReference type="Proteomes" id="UP000663848">
    <property type="component" value="Unassembled WGS sequence"/>
</dbReference>
<comment type="caution">
    <text evidence="1">The sequence shown here is derived from an EMBL/GenBank/DDBJ whole genome shotgun (WGS) entry which is preliminary data.</text>
</comment>
<proteinExistence type="predicted"/>
<dbReference type="EMBL" id="CAJOBR010072513">
    <property type="protein sequence ID" value="CAF5103948.1"/>
    <property type="molecule type" value="Genomic_DNA"/>
</dbReference>
<organism evidence="1 2">
    <name type="scientific">Rotaria socialis</name>
    <dbReference type="NCBI Taxonomy" id="392032"/>
    <lineage>
        <taxon>Eukaryota</taxon>
        <taxon>Metazoa</taxon>
        <taxon>Spiralia</taxon>
        <taxon>Gnathifera</taxon>
        <taxon>Rotifera</taxon>
        <taxon>Eurotatoria</taxon>
        <taxon>Bdelloidea</taxon>
        <taxon>Philodinida</taxon>
        <taxon>Philodinidae</taxon>
        <taxon>Rotaria</taxon>
    </lineage>
</organism>
<dbReference type="AlphaFoldDB" id="A0A822EKA3"/>
<dbReference type="PANTHER" id="PTHR21325:SF31">
    <property type="entry name" value="GH22081P-RELATED"/>
    <property type="match status" value="1"/>
</dbReference>
<dbReference type="GO" id="GO:0004620">
    <property type="term" value="F:phospholipase activity"/>
    <property type="evidence" value="ECO:0007669"/>
    <property type="project" value="InterPro"/>
</dbReference>
<protein>
    <submittedName>
        <fullName evidence="1">Uncharacterized protein</fullName>
    </submittedName>
</protein>